<evidence type="ECO:0000256" key="1">
    <source>
        <dbReference type="SAM" id="MobiDB-lite"/>
    </source>
</evidence>
<dbReference type="AlphaFoldDB" id="L7L736"/>
<accession>L7L736</accession>
<sequence length="1050" mass="112353">MVLGAGMAGGTGVALAEEPAPPGLNLSEMDIGALLDNEMITQFVEMCRTGGLANGNPSAGTQWDPEDTTTGTLPPNAIASCQNSNGTGLALVLPDRFEVGQLGNTMVIDLGPDVDVYDPLLGWIKVVTLPMGQQNLLNLASGLIFEGNDILGNNVKSIAEKDYGVGIDPRMFSKYGDYETDIYNKIIEDAALEPLMVEERYCPGSVVFGACIGGWKYREVDQNLQRRADALKVAEFLTGQTYDYTKPHNLPPLTGPKGRSVIEGDGINIALSMRNGTAIAQTGNEFAVALAGADKGRLAHAYAQYGIAIAADMDLNDIRFTWFGQDVDFSNLLPLLQAEIAKEALGEEADEMAGMLSMLEGLNGQIPALKEVFCYGVNAKATAESFGSCSNFLGTFDTYKDLRPVSDGTDTFTGDSVSRQESQGIMDITSLIFGNDALLKSFLPMLSGGGDMDLGAMLSNPAIASLLTAALDEDRRFKMGKDFIRYTKNIETTFEKIQATDADGNLLWDPVYVEQQATNEDGHLLWLVGDEEVSVASGDEVPEGAEPKMELVNKQEQAKDPETGELLWNDAEQTDPMMVDARTPRMKNNVTARMVGVTEDAWETYLSNEPLMTTEEVEVQATDDDGNLLWTLDGADVTADEDGVPPAGASPKMVTVTQQVPQVDADNNPMYQEKTRYFKKPVMVEQTDADGKTVYRDATEADTDYVWMDADGQIVTGVDETDEASLEGLTKKAPVMVQKMEQAKDENGNLLWDPVVAKTVTAHWLTSDYSLREPLVIEWLGHQIVFFPAVELNDGSTRPNLIGAPQISKIVGDANAGLLPKINLVQWDNPLGLGTWSFDKPWDIFGTAKAFKKSITLDDDLKMLDKLVGPMVFPGSERLTDGLFEQLGLKKPKSPELPIDPVDPEIGEDDGIEAGDTGPETEGTGSTDPEMSPLMQGRPSAPAQTQDPASSSAPSTTQSAPSSTTAPSSPTVEDDPVVPSQPAEPEATVEPGSPAVPESSAVTPDPTVSVPTESAEVPSVPSQPQTAPAAPSEPVQSGQGEPVGAALIGG</sequence>
<protein>
    <submittedName>
        <fullName evidence="2">Uncharacterized protein</fullName>
    </submittedName>
</protein>
<dbReference type="eggNOG" id="ENOG5031Z6T">
    <property type="taxonomic scope" value="Bacteria"/>
</dbReference>
<gene>
    <name evidence="2" type="ORF">GOHSU_08_00690</name>
</gene>
<dbReference type="STRING" id="1121927.GOHSU_08_00690"/>
<proteinExistence type="predicted"/>
<evidence type="ECO:0000313" key="2">
    <source>
        <dbReference type="EMBL" id="GAC56541.1"/>
    </source>
</evidence>
<feature type="region of interest" description="Disordered" evidence="1">
    <location>
        <begin position="890"/>
        <end position="1050"/>
    </location>
</feature>
<comment type="caution">
    <text evidence="2">The sequence shown here is derived from an EMBL/GenBank/DDBJ whole genome shotgun (WGS) entry which is preliminary data.</text>
</comment>
<feature type="compositionally biased region" description="Low complexity" evidence="1">
    <location>
        <begin position="939"/>
        <end position="971"/>
    </location>
</feature>
<dbReference type="Proteomes" id="UP000053405">
    <property type="component" value="Unassembled WGS sequence"/>
</dbReference>
<feature type="compositionally biased region" description="Acidic residues" evidence="1">
    <location>
        <begin position="902"/>
        <end position="913"/>
    </location>
</feature>
<feature type="compositionally biased region" description="Low complexity" evidence="1">
    <location>
        <begin position="1017"/>
        <end position="1034"/>
    </location>
</feature>
<organism evidence="2 3">
    <name type="scientific">Gordonia hirsuta DSM 44140 = NBRC 16056</name>
    <dbReference type="NCBI Taxonomy" id="1121927"/>
    <lineage>
        <taxon>Bacteria</taxon>
        <taxon>Bacillati</taxon>
        <taxon>Actinomycetota</taxon>
        <taxon>Actinomycetes</taxon>
        <taxon>Mycobacteriales</taxon>
        <taxon>Gordoniaceae</taxon>
        <taxon>Gordonia</taxon>
    </lineage>
</organism>
<evidence type="ECO:0000313" key="3">
    <source>
        <dbReference type="Proteomes" id="UP000053405"/>
    </source>
</evidence>
<reference evidence="2 3" key="1">
    <citation type="submission" date="2012-12" db="EMBL/GenBank/DDBJ databases">
        <title>Whole genome shotgun sequence of Gordonia hirsuta NBRC 16056.</title>
        <authorList>
            <person name="Isaki-Nakamura S."/>
            <person name="Hosoyama A."/>
            <person name="Tsuchikane K."/>
            <person name="Katsumata H."/>
            <person name="Baba S."/>
            <person name="Yamazaki S."/>
            <person name="Fujita N."/>
        </authorList>
    </citation>
    <scope>NUCLEOTIDE SEQUENCE [LARGE SCALE GENOMIC DNA]</scope>
    <source>
        <strain evidence="2 3">NBRC 16056</strain>
    </source>
</reference>
<name>L7L736_9ACTN</name>
<keyword evidence="3" id="KW-1185">Reference proteome</keyword>
<dbReference type="EMBL" id="BANT01000008">
    <property type="protein sequence ID" value="GAC56541.1"/>
    <property type="molecule type" value="Genomic_DNA"/>
</dbReference>